<feature type="compositionally biased region" description="Low complexity" evidence="1">
    <location>
        <begin position="63"/>
        <end position="73"/>
    </location>
</feature>
<proteinExistence type="predicted"/>
<name>A0ABT4JMR8_9LACO</name>
<comment type="caution">
    <text evidence="4">The sequence shown here is derived from an EMBL/GenBank/DDBJ whole genome shotgun (WGS) entry which is preliminary data.</text>
</comment>
<dbReference type="EMBL" id="JANXLI010000004">
    <property type="protein sequence ID" value="MCZ2491653.1"/>
    <property type="molecule type" value="Genomic_DNA"/>
</dbReference>
<reference evidence="4" key="1">
    <citation type="submission" date="2022-09" db="EMBL/GenBank/DDBJ databases">
        <title>Diversity of Dellaglioa algida.</title>
        <authorList>
            <person name="Matthias E."/>
            <person name="Werum V."/>
        </authorList>
    </citation>
    <scope>NUCLEOTIDE SEQUENCE</scope>
    <source>
        <strain evidence="4">TMW 2.2523</strain>
    </source>
</reference>
<evidence type="ECO:0000256" key="2">
    <source>
        <dbReference type="SAM" id="SignalP"/>
    </source>
</evidence>
<organism evidence="4 5">
    <name type="scientific">Dellaglioa carnosa</name>
    <dbReference type="NCBI Taxonomy" id="2995136"/>
    <lineage>
        <taxon>Bacteria</taxon>
        <taxon>Bacillati</taxon>
        <taxon>Bacillota</taxon>
        <taxon>Bacilli</taxon>
        <taxon>Lactobacillales</taxon>
        <taxon>Lactobacillaceae</taxon>
        <taxon>Dellaglioa</taxon>
    </lineage>
</organism>
<gene>
    <name evidence="4" type="ORF">N0K80_05715</name>
</gene>
<feature type="signal peptide" evidence="2">
    <location>
        <begin position="1"/>
        <end position="27"/>
    </location>
</feature>
<protein>
    <submittedName>
        <fullName evidence="4">WxL domain-containing protein</fullName>
    </submittedName>
</protein>
<keyword evidence="2" id="KW-0732">Signal</keyword>
<dbReference type="Pfam" id="PF13731">
    <property type="entry name" value="WxL"/>
    <property type="match status" value="1"/>
</dbReference>
<feature type="domain" description="WxL" evidence="3">
    <location>
        <begin position="32"/>
        <end position="223"/>
    </location>
</feature>
<feature type="region of interest" description="Disordered" evidence="1">
    <location>
        <begin position="45"/>
        <end position="73"/>
    </location>
</feature>
<evidence type="ECO:0000256" key="1">
    <source>
        <dbReference type="SAM" id="MobiDB-lite"/>
    </source>
</evidence>
<evidence type="ECO:0000313" key="4">
    <source>
        <dbReference type="EMBL" id="MCZ2491653.1"/>
    </source>
</evidence>
<dbReference type="Proteomes" id="UP001081467">
    <property type="component" value="Unassembled WGS sequence"/>
</dbReference>
<feature type="chain" id="PRO_5045996888" evidence="2">
    <location>
        <begin position="28"/>
        <end position="224"/>
    </location>
</feature>
<evidence type="ECO:0000259" key="3">
    <source>
        <dbReference type="Pfam" id="PF13731"/>
    </source>
</evidence>
<dbReference type="RefSeq" id="WP_269024084.1">
    <property type="nucleotide sequence ID" value="NZ_JANXKW010000004.1"/>
</dbReference>
<accession>A0ABT4JMR8</accession>
<keyword evidence="5" id="KW-1185">Reference proteome</keyword>
<dbReference type="InterPro" id="IPR027994">
    <property type="entry name" value="WxL_dom"/>
</dbReference>
<sequence>MKKILTSTLLAATVLGAGLAVSSNANAATLEKGASTNAAVSFKAGDEGQVIPPVDPTDPTKPTDPGDNGNTGNNGNLAIVYATKDVNFGSNLAIPTKTLTVKSSDKVSLEVGDVRGTDAGWALSIQADQFKSGSDVLTGAVLSIDKSDDVKVAEANPSTVTAVSNAVTDATTASVALNAVKGTGSGVTVDNLAAGKIKLVVPAGVAKAKAYSTTMNWTLSDVPA</sequence>
<evidence type="ECO:0000313" key="5">
    <source>
        <dbReference type="Proteomes" id="UP001081467"/>
    </source>
</evidence>